<dbReference type="EMBL" id="UHID01000003">
    <property type="protein sequence ID" value="SUP30023.1"/>
    <property type="molecule type" value="Genomic_DNA"/>
</dbReference>
<evidence type="ECO:0000313" key="2">
    <source>
        <dbReference type="EMBL" id="SUP30023.1"/>
    </source>
</evidence>
<dbReference type="Proteomes" id="UP000254150">
    <property type="component" value="Unassembled WGS sequence"/>
</dbReference>
<sequence length="314" mass="31707">MLRRRPGGGGAGAEGAGAAVIRTVPVGFQSRGVSGRTAASRRPKTAPGRTASWSSPSGSARTAASRSAVRASTASGRSTVPPQRRGCSSAVTRPSPWTAAWSGAATVSAGETAAAPRVRHHRGASVPASPSAWTRVAVRAAPTGTPPARAPVPSPGSPATASSETTPVNGPSASSRARRAAARPARSWPATSRSWAPVPSAVRTAVVHGWPAWSAGTTASQVPAGVPAVARFRGRQAMRWRQPSTVAWSPCLRRQSRRAGRTRSNASPSTPSCPARESNSSSWTAAQKAASPASGAGASAAGASSGQNRSRRNG</sequence>
<feature type="compositionally biased region" description="Low complexity" evidence="1">
    <location>
        <begin position="182"/>
        <end position="194"/>
    </location>
</feature>
<organism evidence="2 3">
    <name type="scientific">Streptomyces griseus</name>
    <dbReference type="NCBI Taxonomy" id="1911"/>
    <lineage>
        <taxon>Bacteria</taxon>
        <taxon>Bacillati</taxon>
        <taxon>Actinomycetota</taxon>
        <taxon>Actinomycetes</taxon>
        <taxon>Kitasatosporales</taxon>
        <taxon>Streptomycetaceae</taxon>
        <taxon>Streptomyces</taxon>
    </lineage>
</organism>
<feature type="region of interest" description="Disordered" evidence="1">
    <location>
        <begin position="142"/>
        <end position="196"/>
    </location>
</feature>
<feature type="region of interest" description="Disordered" evidence="1">
    <location>
        <begin position="251"/>
        <end position="314"/>
    </location>
</feature>
<feature type="compositionally biased region" description="Polar residues" evidence="1">
    <location>
        <begin position="264"/>
        <end position="284"/>
    </location>
</feature>
<feature type="compositionally biased region" description="Low complexity" evidence="1">
    <location>
        <begin position="54"/>
        <end position="79"/>
    </location>
</feature>
<feature type="region of interest" description="Disordered" evidence="1">
    <location>
        <begin position="112"/>
        <end position="131"/>
    </location>
</feature>
<gene>
    <name evidence="2" type="ORF">NCTC7807_01668</name>
</gene>
<evidence type="ECO:0000256" key="1">
    <source>
        <dbReference type="SAM" id="MobiDB-lite"/>
    </source>
</evidence>
<proteinExistence type="predicted"/>
<protein>
    <submittedName>
        <fullName evidence="2">Uncharacterized protein</fullName>
    </submittedName>
</protein>
<reference evidence="2 3" key="1">
    <citation type="submission" date="2018-06" db="EMBL/GenBank/DDBJ databases">
        <authorList>
            <consortium name="Pathogen Informatics"/>
            <person name="Doyle S."/>
        </authorList>
    </citation>
    <scope>NUCLEOTIDE SEQUENCE [LARGE SCALE GENOMIC DNA]</scope>
    <source>
        <strain evidence="2 3">NCTC7807</strain>
    </source>
</reference>
<evidence type="ECO:0000313" key="3">
    <source>
        <dbReference type="Proteomes" id="UP000254150"/>
    </source>
</evidence>
<feature type="compositionally biased region" description="Low complexity" evidence="1">
    <location>
        <begin position="285"/>
        <end position="306"/>
    </location>
</feature>
<dbReference type="AlphaFoldDB" id="A0A380N755"/>
<name>A0A380N755_STRGR</name>
<accession>A0A380N755</accession>
<feature type="compositionally biased region" description="Pro residues" evidence="1">
    <location>
        <begin position="144"/>
        <end position="156"/>
    </location>
</feature>
<feature type="region of interest" description="Disordered" evidence="1">
    <location>
        <begin position="1"/>
        <end position="104"/>
    </location>
</feature>
<feature type="compositionally biased region" description="Polar residues" evidence="1">
    <location>
        <begin position="157"/>
        <end position="169"/>
    </location>
</feature>